<evidence type="ECO:0000256" key="1">
    <source>
        <dbReference type="SAM" id="MobiDB-lite"/>
    </source>
</evidence>
<sequence>MTTYPPSTSTGTANANRCRVAPPSYSVLGLDQRFRQHYTVPNANTDVPPSPGCSSHHRPYQNLPEPRALPTGNPTRPDAEGAAARPCLDMLFCLPRLLRPSCSSDTW</sequence>
<dbReference type="InParanoid" id="A0A409W566"/>
<proteinExistence type="predicted"/>
<dbReference type="EMBL" id="NHYE01005393">
    <property type="protein sequence ID" value="PPQ73637.1"/>
    <property type="molecule type" value="Genomic_DNA"/>
</dbReference>
<dbReference type="AlphaFoldDB" id="A0A409W566"/>
<gene>
    <name evidence="2" type="ORF">CVT26_010627</name>
</gene>
<comment type="caution">
    <text evidence="2">The sequence shown here is derived from an EMBL/GenBank/DDBJ whole genome shotgun (WGS) entry which is preliminary data.</text>
</comment>
<keyword evidence="3" id="KW-1185">Reference proteome</keyword>
<protein>
    <submittedName>
        <fullName evidence="2">Uncharacterized protein</fullName>
    </submittedName>
</protein>
<feature type="region of interest" description="Disordered" evidence="1">
    <location>
        <begin position="40"/>
        <end position="81"/>
    </location>
</feature>
<evidence type="ECO:0000313" key="3">
    <source>
        <dbReference type="Proteomes" id="UP000284706"/>
    </source>
</evidence>
<reference evidence="2 3" key="1">
    <citation type="journal article" date="2018" name="Evol. Lett.">
        <title>Horizontal gene cluster transfer increased hallucinogenic mushroom diversity.</title>
        <authorList>
            <person name="Reynolds H.T."/>
            <person name="Vijayakumar V."/>
            <person name="Gluck-Thaler E."/>
            <person name="Korotkin H.B."/>
            <person name="Matheny P.B."/>
            <person name="Slot J.C."/>
        </authorList>
    </citation>
    <scope>NUCLEOTIDE SEQUENCE [LARGE SCALE GENOMIC DNA]</scope>
    <source>
        <strain evidence="2 3">SRW20</strain>
    </source>
</reference>
<accession>A0A409W566</accession>
<organism evidence="2 3">
    <name type="scientific">Gymnopilus dilepis</name>
    <dbReference type="NCBI Taxonomy" id="231916"/>
    <lineage>
        <taxon>Eukaryota</taxon>
        <taxon>Fungi</taxon>
        <taxon>Dikarya</taxon>
        <taxon>Basidiomycota</taxon>
        <taxon>Agaricomycotina</taxon>
        <taxon>Agaricomycetes</taxon>
        <taxon>Agaricomycetidae</taxon>
        <taxon>Agaricales</taxon>
        <taxon>Agaricineae</taxon>
        <taxon>Hymenogastraceae</taxon>
        <taxon>Gymnopilus</taxon>
    </lineage>
</organism>
<evidence type="ECO:0000313" key="2">
    <source>
        <dbReference type="EMBL" id="PPQ73637.1"/>
    </source>
</evidence>
<name>A0A409W566_9AGAR</name>
<dbReference type="Proteomes" id="UP000284706">
    <property type="component" value="Unassembled WGS sequence"/>
</dbReference>